<evidence type="ECO:0000256" key="1">
    <source>
        <dbReference type="SAM" id="Phobius"/>
    </source>
</evidence>
<keyword evidence="1" id="KW-0812">Transmembrane</keyword>
<organism evidence="2 3">
    <name type="scientific">Pseudobutyrivibrio xylanivorans</name>
    <dbReference type="NCBI Taxonomy" id="185007"/>
    <lineage>
        <taxon>Bacteria</taxon>
        <taxon>Bacillati</taxon>
        <taxon>Bacillota</taxon>
        <taxon>Clostridia</taxon>
        <taxon>Lachnospirales</taxon>
        <taxon>Lachnospiraceae</taxon>
        <taxon>Pseudobutyrivibrio</taxon>
    </lineage>
</organism>
<keyword evidence="1" id="KW-0472">Membrane</keyword>
<evidence type="ECO:0000313" key="2">
    <source>
        <dbReference type="EMBL" id="SCZ79514.1"/>
    </source>
</evidence>
<keyword evidence="1" id="KW-1133">Transmembrane helix</keyword>
<sequence>MKRIYIVTLIEVLIILLGIGIYVFYTIKKHGNILGENPFGNYGENFFKNHSLLANAICHFLVYGLSLFILIELCIPVIMDFPAAMKDEYIETSGYVVRWDITQENTNKLRRISITDEENEEFHLNVYGYSIYKDEYIKVRYFKHSKYGKVIYE</sequence>
<dbReference type="AlphaFoldDB" id="A0A1G5RZG9"/>
<name>A0A1G5RZG9_PSEXY</name>
<feature type="transmembrane region" description="Helical" evidence="1">
    <location>
        <begin position="5"/>
        <end position="25"/>
    </location>
</feature>
<accession>A0A1G5RZG9</accession>
<protein>
    <submittedName>
        <fullName evidence="2">Uncharacterized protein</fullName>
    </submittedName>
</protein>
<dbReference type="EMBL" id="FMWK01000009">
    <property type="protein sequence ID" value="SCZ79514.1"/>
    <property type="molecule type" value="Genomic_DNA"/>
</dbReference>
<feature type="transmembrane region" description="Helical" evidence="1">
    <location>
        <begin position="52"/>
        <end position="78"/>
    </location>
</feature>
<proteinExistence type="predicted"/>
<dbReference type="Proteomes" id="UP000199428">
    <property type="component" value="Unassembled WGS sequence"/>
</dbReference>
<reference evidence="2 3" key="1">
    <citation type="submission" date="2016-10" db="EMBL/GenBank/DDBJ databases">
        <authorList>
            <person name="de Groot N.N."/>
        </authorList>
    </citation>
    <scope>NUCLEOTIDE SEQUENCE [LARGE SCALE GENOMIC DNA]</scope>
    <source>
        <strain evidence="2 3">DSM 10317</strain>
    </source>
</reference>
<gene>
    <name evidence="2" type="ORF">SAMN02910350_01809</name>
</gene>
<evidence type="ECO:0000313" key="3">
    <source>
        <dbReference type="Proteomes" id="UP000199428"/>
    </source>
</evidence>
<dbReference type="RefSeq" id="WP_090162896.1">
    <property type="nucleotide sequence ID" value="NZ_FMWK01000009.1"/>
</dbReference>